<evidence type="ECO:0008006" key="4">
    <source>
        <dbReference type="Google" id="ProtNLM"/>
    </source>
</evidence>
<keyword evidence="1" id="KW-0472">Membrane</keyword>
<proteinExistence type="predicted"/>
<accession>A0AA39QSK5</accession>
<organism evidence="2 3">
    <name type="scientific">Cladonia borealis</name>
    <dbReference type="NCBI Taxonomy" id="184061"/>
    <lineage>
        <taxon>Eukaryota</taxon>
        <taxon>Fungi</taxon>
        <taxon>Dikarya</taxon>
        <taxon>Ascomycota</taxon>
        <taxon>Pezizomycotina</taxon>
        <taxon>Lecanoromycetes</taxon>
        <taxon>OSLEUM clade</taxon>
        <taxon>Lecanoromycetidae</taxon>
        <taxon>Lecanorales</taxon>
        <taxon>Lecanorineae</taxon>
        <taxon>Cladoniaceae</taxon>
        <taxon>Cladonia</taxon>
    </lineage>
</organism>
<feature type="transmembrane region" description="Helical" evidence="1">
    <location>
        <begin position="143"/>
        <end position="165"/>
    </location>
</feature>
<keyword evidence="1" id="KW-1133">Transmembrane helix</keyword>
<dbReference type="AlphaFoldDB" id="A0AA39QSK5"/>
<dbReference type="Proteomes" id="UP001166286">
    <property type="component" value="Unassembled WGS sequence"/>
</dbReference>
<name>A0AA39QSK5_9LECA</name>
<dbReference type="EMBL" id="JAFEKC020000024">
    <property type="protein sequence ID" value="KAK0507124.1"/>
    <property type="molecule type" value="Genomic_DNA"/>
</dbReference>
<feature type="transmembrane region" description="Helical" evidence="1">
    <location>
        <begin position="29"/>
        <end position="47"/>
    </location>
</feature>
<reference evidence="2" key="1">
    <citation type="submission" date="2023-03" db="EMBL/GenBank/DDBJ databases">
        <title>Complete genome of Cladonia borealis.</title>
        <authorList>
            <person name="Park H."/>
        </authorList>
    </citation>
    <scope>NUCLEOTIDE SEQUENCE</scope>
    <source>
        <strain evidence="2">ANT050790</strain>
    </source>
</reference>
<gene>
    <name evidence="2" type="ORF">JMJ35_010162</name>
</gene>
<evidence type="ECO:0000313" key="2">
    <source>
        <dbReference type="EMBL" id="KAK0507124.1"/>
    </source>
</evidence>
<comment type="caution">
    <text evidence="2">The sequence shown here is derived from an EMBL/GenBank/DDBJ whole genome shotgun (WGS) entry which is preliminary data.</text>
</comment>
<feature type="transmembrane region" description="Helical" evidence="1">
    <location>
        <begin position="59"/>
        <end position="82"/>
    </location>
</feature>
<keyword evidence="1" id="KW-0812">Transmembrane</keyword>
<sequence>MNLSALLKASYAYGGPYKLLFLNLRGGQFIGAILALSCYAWLLSTLSSHHLAIASANKAIVAIGTYLSIYILASMLAIWLYFEQAWFEWASMGGDVLAVAGSIAIAVLTRGSTSAACSGLFVVGEEALVGKGTGQQACKLQKVVFATGICNSLMFFVTFLLFAALKKGLMEKEPGKGIKEEEVGGDHDIK</sequence>
<evidence type="ECO:0000256" key="1">
    <source>
        <dbReference type="SAM" id="Phobius"/>
    </source>
</evidence>
<keyword evidence="3" id="KW-1185">Reference proteome</keyword>
<evidence type="ECO:0000313" key="3">
    <source>
        <dbReference type="Proteomes" id="UP001166286"/>
    </source>
</evidence>
<protein>
    <recommendedName>
        <fullName evidence="4">MARVEL domain-containing protein</fullName>
    </recommendedName>
</protein>